<name>A0A4S3MDC2_9RHOB</name>
<evidence type="ECO:0000313" key="1">
    <source>
        <dbReference type="EMBL" id="THD76612.1"/>
    </source>
</evidence>
<dbReference type="SUPFAM" id="SSF51735">
    <property type="entry name" value="NAD(P)-binding Rossmann-fold domains"/>
    <property type="match status" value="1"/>
</dbReference>
<dbReference type="Gene3D" id="3.40.50.720">
    <property type="entry name" value="NAD(P)-binding Rossmann-like Domain"/>
    <property type="match status" value="1"/>
</dbReference>
<dbReference type="RefSeq" id="WP_136337556.1">
    <property type="nucleotide sequence ID" value="NZ_SSMD01000001.1"/>
</dbReference>
<accession>A0A4S3MDC2</accession>
<keyword evidence="2" id="KW-1185">Reference proteome</keyword>
<evidence type="ECO:0000313" key="2">
    <source>
        <dbReference type="Proteomes" id="UP000306113"/>
    </source>
</evidence>
<dbReference type="EMBL" id="SSMD01000001">
    <property type="protein sequence ID" value="THD76612.1"/>
    <property type="molecule type" value="Genomic_DNA"/>
</dbReference>
<proteinExistence type="predicted"/>
<comment type="caution">
    <text evidence="1">The sequence shown here is derived from an EMBL/GenBank/DDBJ whole genome shotgun (WGS) entry which is preliminary data.</text>
</comment>
<dbReference type="AlphaFoldDB" id="A0A4S3MDC2"/>
<dbReference type="Proteomes" id="UP000306113">
    <property type="component" value="Unassembled WGS sequence"/>
</dbReference>
<gene>
    <name evidence="1" type="ORF">E7681_01870</name>
</gene>
<dbReference type="OrthoDB" id="7170465at2"/>
<dbReference type="InterPro" id="IPR036291">
    <property type="entry name" value="NAD(P)-bd_dom_sf"/>
</dbReference>
<sequence length="288" mass="32217">MAEKALILGASGRFGRNVADAFQAAGWTRRRFDRRTDRLEDAAQGADVIVAGWNPKYQDWAAQVPGQQAQIRRVALANDATVIFPGNVYVFGPDSPMPWGAKSPHLATNPLGMIRRKAEDALRDEGVKTIVLRAGDFLDTEPSGNWFDMMMAKTLPKGRLTYPGRTDAVHAWAYLPDLARAAVALAQKRDSLARFEDVAFPGYTLTGTQMAQALAPVMERPVMARQMSWLPLHLARPFMPMAKHLFEMRYLWNLPHQLSSERFDALLPDFQHTPLQEALSRATAHLPR</sequence>
<organism evidence="1 2">
    <name type="scientific">Thalassobius vesicularis</name>
    <dbReference type="NCBI Taxonomy" id="1294297"/>
    <lineage>
        <taxon>Bacteria</taxon>
        <taxon>Pseudomonadati</taxon>
        <taxon>Pseudomonadota</taxon>
        <taxon>Alphaproteobacteria</taxon>
        <taxon>Rhodobacterales</taxon>
        <taxon>Roseobacteraceae</taxon>
        <taxon>Thalassovita</taxon>
    </lineage>
</organism>
<reference evidence="1 2" key="1">
    <citation type="submission" date="2019-04" db="EMBL/GenBank/DDBJ databases">
        <title>Draft genome sequence of Youngimonas vesicularis.</title>
        <authorList>
            <person name="Hameed A."/>
        </authorList>
    </citation>
    <scope>NUCLEOTIDE SEQUENCE [LARGE SCALE GENOMIC DNA]</scope>
    <source>
        <strain evidence="1 2">CC-AMW-E</strain>
    </source>
</reference>
<protein>
    <submittedName>
        <fullName evidence="1">Epimerase</fullName>
    </submittedName>
</protein>